<accession>A0A507E6I3</accession>
<evidence type="ECO:0000256" key="5">
    <source>
        <dbReference type="ARBA" id="ARBA00022741"/>
    </source>
</evidence>
<dbReference type="GO" id="GO:0005524">
    <property type="term" value="F:ATP binding"/>
    <property type="evidence" value="ECO:0007669"/>
    <property type="project" value="UniProtKB-KW"/>
</dbReference>
<dbReference type="SUPFAM" id="SSF52540">
    <property type="entry name" value="P-loop containing nucleoside triphosphate hydrolases"/>
    <property type="match status" value="1"/>
</dbReference>
<dbReference type="SMART" id="SM00487">
    <property type="entry name" value="DEXDc"/>
    <property type="match status" value="1"/>
</dbReference>
<evidence type="ECO:0000256" key="6">
    <source>
        <dbReference type="ARBA" id="ARBA00022801"/>
    </source>
</evidence>
<dbReference type="PANTHER" id="PTHR14950">
    <property type="entry name" value="DICER-RELATED"/>
    <property type="match status" value="1"/>
</dbReference>
<dbReference type="Pfam" id="PF03368">
    <property type="entry name" value="Dicer_dimer"/>
    <property type="match status" value="1"/>
</dbReference>
<dbReference type="InterPro" id="IPR027417">
    <property type="entry name" value="P-loop_NTPase"/>
</dbReference>
<dbReference type="PROSITE" id="PS51194">
    <property type="entry name" value="HELICASE_CTER"/>
    <property type="match status" value="1"/>
</dbReference>
<dbReference type="PROSITE" id="PS51192">
    <property type="entry name" value="HELICASE_ATP_BIND_1"/>
    <property type="match status" value="1"/>
</dbReference>
<dbReference type="EMBL" id="QEAQ01000022">
    <property type="protein sequence ID" value="TPX59683.1"/>
    <property type="molecule type" value="Genomic_DNA"/>
</dbReference>
<protein>
    <recommendedName>
        <fullName evidence="19">Dicer-like protein 1</fullName>
    </recommendedName>
</protein>
<evidence type="ECO:0000259" key="15">
    <source>
        <dbReference type="PROSITE" id="PS51194"/>
    </source>
</evidence>
<dbReference type="GO" id="GO:0004525">
    <property type="term" value="F:ribonuclease III activity"/>
    <property type="evidence" value="ECO:0007669"/>
    <property type="project" value="InterPro"/>
</dbReference>
<evidence type="ECO:0000256" key="8">
    <source>
        <dbReference type="ARBA" id="ARBA00022840"/>
    </source>
</evidence>
<keyword evidence="7" id="KW-0347">Helicase</keyword>
<keyword evidence="9" id="KW-0460">Magnesium</keyword>
<dbReference type="Gene3D" id="3.40.50.300">
    <property type="entry name" value="P-loop containing nucleotide triphosphate hydrolases"/>
    <property type="match status" value="2"/>
</dbReference>
<evidence type="ECO:0000256" key="7">
    <source>
        <dbReference type="ARBA" id="ARBA00022806"/>
    </source>
</evidence>
<feature type="domain" description="Dicer dsRNA-binding fold" evidence="16">
    <location>
        <begin position="594"/>
        <end position="699"/>
    </location>
</feature>
<evidence type="ECO:0000259" key="13">
    <source>
        <dbReference type="PROSITE" id="PS50142"/>
    </source>
</evidence>
<dbReference type="InterPro" id="IPR038248">
    <property type="entry name" value="Dicer_dimer_sf"/>
</dbReference>
<comment type="similarity">
    <text evidence="11">Belongs to the helicase family. Dicer subfamily.</text>
</comment>
<feature type="domain" description="RNase III" evidence="13">
    <location>
        <begin position="1032"/>
        <end position="1150"/>
    </location>
</feature>
<dbReference type="Proteomes" id="UP000318582">
    <property type="component" value="Unassembled WGS sequence"/>
</dbReference>
<dbReference type="InterPro" id="IPR036389">
    <property type="entry name" value="RNase_III_sf"/>
</dbReference>
<proteinExistence type="inferred from homology"/>
<comment type="cofactor">
    <cofactor evidence="2">
        <name>Mg(2+)</name>
        <dbReference type="ChEBI" id="CHEBI:18420"/>
    </cofactor>
</comment>
<evidence type="ECO:0000313" key="17">
    <source>
        <dbReference type="EMBL" id="TPX59683.1"/>
    </source>
</evidence>
<reference evidence="17 18" key="1">
    <citation type="journal article" date="2019" name="Sci. Rep.">
        <title>Comparative genomics of chytrid fungi reveal insights into the obligate biotrophic and pathogenic lifestyle of Synchytrium endobioticum.</title>
        <authorList>
            <person name="van de Vossenberg B.T.L.H."/>
            <person name="Warris S."/>
            <person name="Nguyen H.D.T."/>
            <person name="van Gent-Pelzer M.P.E."/>
            <person name="Joly D.L."/>
            <person name="van de Geest H.C."/>
            <person name="Bonants P.J.M."/>
            <person name="Smith D.S."/>
            <person name="Levesque C.A."/>
            <person name="van der Lee T.A.J."/>
        </authorList>
    </citation>
    <scope>NUCLEOTIDE SEQUENCE [LARGE SCALE GENOMIC DNA]</scope>
    <source>
        <strain evidence="17 18">CBS 809.83</strain>
    </source>
</reference>
<dbReference type="GO" id="GO:0004386">
    <property type="term" value="F:helicase activity"/>
    <property type="evidence" value="ECO:0007669"/>
    <property type="project" value="UniProtKB-KW"/>
</dbReference>
<evidence type="ECO:0008006" key="19">
    <source>
        <dbReference type="Google" id="ProtNLM"/>
    </source>
</evidence>
<keyword evidence="4" id="KW-0677">Repeat</keyword>
<keyword evidence="18" id="KW-1185">Reference proteome</keyword>
<dbReference type="FunFam" id="1.10.1520.10:FF:000004">
    <property type="entry name" value="Endoribonuclease dicer-like 1"/>
    <property type="match status" value="1"/>
</dbReference>
<dbReference type="Gene3D" id="3.30.160.380">
    <property type="entry name" value="Dicer dimerisation domain"/>
    <property type="match status" value="1"/>
</dbReference>
<keyword evidence="6" id="KW-0378">Hydrolase</keyword>
<dbReference type="GO" id="GO:0006396">
    <property type="term" value="P:RNA processing"/>
    <property type="evidence" value="ECO:0007669"/>
    <property type="project" value="InterPro"/>
</dbReference>
<evidence type="ECO:0000256" key="10">
    <source>
        <dbReference type="ARBA" id="ARBA00022884"/>
    </source>
</evidence>
<sequence length="1507" mass="166846">MRGRERGPRQQQLTDDDDDDDNNNLAASIMMGDGTVAAHVQQLKKIAPTHTNSHSDTAAGANDLTKTAPRAYQLELLEKAKQGNVIAVVDTGAGKTLVSVLLIKHVLMLEEQRKKRRPCVFLVPLVPLVLQQEAYIRHNCSAVVRHYYGAMGVDEWPLAKWKCELEGADVMVMTADIFKLLLHRAYLTIADVSLVIFDEAHHARKNHAYNQIMAIHYNYCHLDDRPKIFGMTASPTSAKEDSKRSITQLEKNLDSKAFTVAADELDGHVNRATEEVKYYRGTSDADPPALFFLLSRVAGAAFPLFEANLKDSLTCCEYLGPWCAERALEQAILDADVKLKLKQFQRMHNEHLRIGVNEETESAMAKSVSNLKNYIMSSSHWEAGGSEPTLEGISPKVAALIQVLEEYRSQASTFCGMVFVERRTTATVLCDLLKKWKSLDFLKCAVLVGHGTGGHNPLDENMSIPQQHRSMQAFRNGDLNLLVATRVGEEGLDIKACMLVIRFDGGGTLTNHIQARGRARHADSRYIILADELNPMAVIDGASLQRQEQIMRQALKERDGLASTDEPFDPILKLSEDEIFYVKSTGASITLHTAISAVFHYCALLPQDAFIDAKPIFQVEQTSLQTGTQKLGSTGSGGFIASVKLPMSAPMQARYVQGRPGTNKTSAKRWAAFEAVKRLYELGELDEHLKPVKIMALTVDDEIVNEAISLAKVAGLPKTEKKRAVKDFTMGTPVIWKGDWKDAVTGAWLTKIKLRTSTNADFESLEFGFLTIGNDRLPRDTFSIGFGPSDDLQVSTVPFPSKVDLDQDALEIVKTFQSTLFKGMLRSDVPDIEDWAIMVVPLCKPAIAVDGTDASTAIDWDVVREAAKGRTPVSDSIGFLDRTDVDQFVLYDRVQYCRIYLIEKVLTGHSPISDLPYGANNKFPNVASFYEGRLGCTEEILCDQPIVSARILPYITQSIREKQSMAAAYLIPQFCEIYPIPARLLQGHALHLPMIIQQLQLRLLATDLKFWRIDDTAADEEDQVLDSTVEDLQCALTAPAANAYHNYERLETFGDSFLKVHQTLHLFATQPSWHEGHLSEMRNQLERNSALRARASKLNLERFIFGTPLSRKAWVPPMQDDRGGTPIRLSDKSVADVVEALIGACVATGGTLGGAKAIKKILGGSYEVDWSAYTDMLVKAKNGAIETEAAAKFAKVHTKTIRKVEQRIGYEFAHPSLAVEAITHASALQLACEVDCYQRLEFLGDAVLHFVVTRHLFLILTSLTPGQLTLLRSELVNNQFLACVAWSIQLPQILEHMDAGLAGAIAAFGDQLDTAHHTQLNNTDNVQDKPLFWNSLHTAPKAAGDVYEAMLGAVFMDSGFDVEAVWTVVEKTLIKPWWNRFVAAGLTAYDLLPSGRPLVQTGGPVQQVSEWAQMNGCKKLDSQEFQDPDTKAFTCIFTFHGHQVGRAGPELNKRGAKRIATQRAMAVVPILYAQGICDCKQRGDHQDDNNKATTPPVAVNITTSFKN</sequence>
<keyword evidence="5" id="KW-0547">Nucleotide-binding</keyword>
<dbReference type="SUPFAM" id="SSF54768">
    <property type="entry name" value="dsRNA-binding domain-like"/>
    <property type="match status" value="1"/>
</dbReference>
<dbReference type="CDD" id="cd00593">
    <property type="entry name" value="RIBOc"/>
    <property type="match status" value="2"/>
</dbReference>
<dbReference type="Pfam" id="PF00271">
    <property type="entry name" value="Helicase_C"/>
    <property type="match status" value="1"/>
</dbReference>
<dbReference type="Pfam" id="PF00636">
    <property type="entry name" value="Ribonuclease_3"/>
    <property type="match status" value="2"/>
</dbReference>
<dbReference type="CDD" id="cd18034">
    <property type="entry name" value="DEXHc_dicer"/>
    <property type="match status" value="1"/>
</dbReference>
<keyword evidence="8" id="KW-0067">ATP-binding</keyword>
<dbReference type="SUPFAM" id="SSF69065">
    <property type="entry name" value="RNase III domain-like"/>
    <property type="match status" value="2"/>
</dbReference>
<keyword evidence="3" id="KW-0479">Metal-binding</keyword>
<dbReference type="GO" id="GO:0046872">
    <property type="term" value="F:metal ion binding"/>
    <property type="evidence" value="ECO:0007669"/>
    <property type="project" value="UniProtKB-KW"/>
</dbReference>
<comment type="caution">
    <text evidence="17">The sequence shown here is derived from an EMBL/GenBank/DDBJ whole genome shotgun (WGS) entry which is preliminary data.</text>
</comment>
<evidence type="ECO:0000256" key="2">
    <source>
        <dbReference type="ARBA" id="ARBA00001946"/>
    </source>
</evidence>
<dbReference type="STRING" id="109895.A0A507E6I3"/>
<dbReference type="Pfam" id="PF00270">
    <property type="entry name" value="DEAD"/>
    <property type="match status" value="1"/>
</dbReference>
<evidence type="ECO:0000259" key="16">
    <source>
        <dbReference type="PROSITE" id="PS51327"/>
    </source>
</evidence>
<feature type="domain" description="RNase III" evidence="13">
    <location>
        <begin position="1201"/>
        <end position="1359"/>
    </location>
</feature>
<evidence type="ECO:0000256" key="9">
    <source>
        <dbReference type="ARBA" id="ARBA00022842"/>
    </source>
</evidence>
<dbReference type="InterPro" id="IPR014001">
    <property type="entry name" value="Helicase_ATP-bd"/>
</dbReference>
<dbReference type="Gene3D" id="1.10.1520.10">
    <property type="entry name" value="Ribonuclease III domain"/>
    <property type="match status" value="2"/>
</dbReference>
<keyword evidence="10 11" id="KW-0694">RNA-binding</keyword>
<evidence type="ECO:0000256" key="12">
    <source>
        <dbReference type="SAM" id="MobiDB-lite"/>
    </source>
</evidence>
<gene>
    <name evidence="17" type="ORF">PhCBS80983_g02294</name>
</gene>
<dbReference type="PROSITE" id="PS00517">
    <property type="entry name" value="RNASE_3_1"/>
    <property type="match status" value="1"/>
</dbReference>
<dbReference type="PROSITE" id="PS50142">
    <property type="entry name" value="RNASE_3_2"/>
    <property type="match status" value="2"/>
</dbReference>
<dbReference type="SMART" id="SM00490">
    <property type="entry name" value="HELICc"/>
    <property type="match status" value="1"/>
</dbReference>
<feature type="domain" description="Helicase C-terminal" evidence="15">
    <location>
        <begin position="399"/>
        <end position="572"/>
    </location>
</feature>
<dbReference type="PROSITE" id="PS51327">
    <property type="entry name" value="DICER_DSRBF"/>
    <property type="match status" value="1"/>
</dbReference>
<evidence type="ECO:0000313" key="18">
    <source>
        <dbReference type="Proteomes" id="UP000318582"/>
    </source>
</evidence>
<evidence type="ECO:0000259" key="14">
    <source>
        <dbReference type="PROSITE" id="PS51192"/>
    </source>
</evidence>
<dbReference type="GO" id="GO:0003723">
    <property type="term" value="F:RNA binding"/>
    <property type="evidence" value="ECO:0007669"/>
    <property type="project" value="UniProtKB-UniRule"/>
</dbReference>
<dbReference type="InterPro" id="IPR011545">
    <property type="entry name" value="DEAD/DEAH_box_helicase_dom"/>
</dbReference>
<comment type="cofactor">
    <cofactor evidence="1">
        <name>Mn(2+)</name>
        <dbReference type="ChEBI" id="CHEBI:29035"/>
    </cofactor>
</comment>
<dbReference type="InterPro" id="IPR005034">
    <property type="entry name" value="Dicer_dimerisation"/>
</dbReference>
<dbReference type="SMART" id="SM00535">
    <property type="entry name" value="RIBOc"/>
    <property type="match status" value="2"/>
</dbReference>
<evidence type="ECO:0000256" key="3">
    <source>
        <dbReference type="ARBA" id="ARBA00022723"/>
    </source>
</evidence>
<organism evidence="17 18">
    <name type="scientific">Powellomyces hirtus</name>
    <dbReference type="NCBI Taxonomy" id="109895"/>
    <lineage>
        <taxon>Eukaryota</taxon>
        <taxon>Fungi</taxon>
        <taxon>Fungi incertae sedis</taxon>
        <taxon>Chytridiomycota</taxon>
        <taxon>Chytridiomycota incertae sedis</taxon>
        <taxon>Chytridiomycetes</taxon>
        <taxon>Spizellomycetales</taxon>
        <taxon>Powellomycetaceae</taxon>
        <taxon>Powellomyces</taxon>
    </lineage>
</organism>
<evidence type="ECO:0000256" key="1">
    <source>
        <dbReference type="ARBA" id="ARBA00001936"/>
    </source>
</evidence>
<dbReference type="PANTHER" id="PTHR14950:SF37">
    <property type="entry name" value="ENDORIBONUCLEASE DICER"/>
    <property type="match status" value="1"/>
</dbReference>
<dbReference type="InterPro" id="IPR000999">
    <property type="entry name" value="RNase_III_dom"/>
</dbReference>
<dbReference type="InterPro" id="IPR001650">
    <property type="entry name" value="Helicase_C-like"/>
</dbReference>
<feature type="region of interest" description="Disordered" evidence="12">
    <location>
        <begin position="1"/>
        <end position="27"/>
    </location>
</feature>
<evidence type="ECO:0000256" key="11">
    <source>
        <dbReference type="PROSITE-ProRule" id="PRU00657"/>
    </source>
</evidence>
<name>A0A507E6I3_9FUNG</name>
<evidence type="ECO:0000256" key="4">
    <source>
        <dbReference type="ARBA" id="ARBA00022737"/>
    </source>
</evidence>
<dbReference type="GO" id="GO:0031047">
    <property type="term" value="P:regulatory ncRNA-mediated gene silencing"/>
    <property type="evidence" value="ECO:0007669"/>
    <property type="project" value="UniProtKB-ARBA"/>
</dbReference>
<feature type="domain" description="Helicase ATP-binding" evidence="14">
    <location>
        <begin position="76"/>
        <end position="253"/>
    </location>
</feature>